<dbReference type="PANTHER" id="PTHR44835:SF1">
    <property type="entry name" value="PROTEIN O-GLCNAC TRANSFERASE"/>
    <property type="match status" value="1"/>
</dbReference>
<feature type="domain" description="O-GlcNAc transferase C-terminal" evidence="9">
    <location>
        <begin position="380"/>
        <end position="537"/>
    </location>
</feature>
<keyword evidence="5" id="KW-0808">Transferase</keyword>
<reference evidence="10 11" key="1">
    <citation type="submission" date="2010-08" db="EMBL/GenBank/DDBJ databases">
        <title>Complete sequence of Gallionella capsiferriformans ES-2.</title>
        <authorList>
            <consortium name="US DOE Joint Genome Institute"/>
            <person name="Lucas S."/>
            <person name="Copeland A."/>
            <person name="Lapidus A."/>
            <person name="Cheng J.-F."/>
            <person name="Bruce D."/>
            <person name="Goodwin L."/>
            <person name="Pitluck S."/>
            <person name="Chertkov O."/>
            <person name="Davenport K.W."/>
            <person name="Detter J.C."/>
            <person name="Han C."/>
            <person name="Tapia R."/>
            <person name="Land M."/>
            <person name="Hauser L."/>
            <person name="Chang Y.-J."/>
            <person name="Jeffries C."/>
            <person name="Kyrpides N."/>
            <person name="Ivanova N."/>
            <person name="Mikhailova N."/>
            <person name="Shelobolina E.S."/>
            <person name="Picardal F."/>
            <person name="Roden E."/>
            <person name="Emerson D."/>
            <person name="Woyke T."/>
        </authorList>
    </citation>
    <scope>NUCLEOTIDE SEQUENCE [LARGE SCALE GENOMIC DNA]</scope>
    <source>
        <strain evidence="10 11">ES-2</strain>
    </source>
</reference>
<name>D9SF16_GALCS</name>
<dbReference type="PROSITE" id="PS50293">
    <property type="entry name" value="TPR_REGION"/>
    <property type="match status" value="3"/>
</dbReference>
<dbReference type="Gene3D" id="3.40.50.11380">
    <property type="match status" value="1"/>
</dbReference>
<dbReference type="SUPFAM" id="SSF53756">
    <property type="entry name" value="UDP-Glycosyltransferase/glycogen phosphorylase"/>
    <property type="match status" value="1"/>
</dbReference>
<evidence type="ECO:0000259" key="9">
    <source>
        <dbReference type="Pfam" id="PF13844"/>
    </source>
</evidence>
<evidence type="ECO:0000256" key="2">
    <source>
        <dbReference type="ARBA" id="ARBA00005386"/>
    </source>
</evidence>
<feature type="repeat" description="TPR" evidence="8">
    <location>
        <begin position="198"/>
        <end position="231"/>
    </location>
</feature>
<dbReference type="Pfam" id="PF13414">
    <property type="entry name" value="TPR_11"/>
    <property type="match status" value="1"/>
</dbReference>
<evidence type="ECO:0000256" key="4">
    <source>
        <dbReference type="ARBA" id="ARBA00022676"/>
    </source>
</evidence>
<dbReference type="Pfam" id="PF13432">
    <property type="entry name" value="TPR_16"/>
    <property type="match status" value="1"/>
</dbReference>
<evidence type="ECO:0000256" key="7">
    <source>
        <dbReference type="ARBA" id="ARBA00022803"/>
    </source>
</evidence>
<evidence type="ECO:0000313" key="11">
    <source>
        <dbReference type="Proteomes" id="UP000001235"/>
    </source>
</evidence>
<dbReference type="KEGG" id="gca:Galf_1083"/>
<dbReference type="InterPro" id="IPR051939">
    <property type="entry name" value="Glycosyltr_41/O-GlcNAc_trsf"/>
</dbReference>
<accession>D9SF16</accession>
<evidence type="ECO:0000256" key="6">
    <source>
        <dbReference type="ARBA" id="ARBA00022737"/>
    </source>
</evidence>
<dbReference type="eggNOG" id="COG0457">
    <property type="taxonomic scope" value="Bacteria"/>
</dbReference>
<evidence type="ECO:0000256" key="5">
    <source>
        <dbReference type="ARBA" id="ARBA00022679"/>
    </source>
</evidence>
<evidence type="ECO:0000256" key="3">
    <source>
        <dbReference type="ARBA" id="ARBA00011970"/>
    </source>
</evidence>
<comment type="similarity">
    <text evidence="2">Belongs to the glycosyltransferase 41 family. O-GlcNAc transferase subfamily.</text>
</comment>
<protein>
    <recommendedName>
        <fullName evidence="3">protein O-GlcNAc transferase</fullName>
        <ecNumber evidence="3">2.4.1.255</ecNumber>
    </recommendedName>
</protein>
<dbReference type="RefSeq" id="WP_013293053.1">
    <property type="nucleotide sequence ID" value="NC_014394.1"/>
</dbReference>
<feature type="repeat" description="TPR" evidence="8">
    <location>
        <begin position="232"/>
        <end position="265"/>
    </location>
</feature>
<feature type="repeat" description="TPR" evidence="8">
    <location>
        <begin position="41"/>
        <end position="74"/>
    </location>
</feature>
<evidence type="ECO:0000256" key="8">
    <source>
        <dbReference type="PROSITE-ProRule" id="PRU00339"/>
    </source>
</evidence>
<dbReference type="InterPro" id="IPR019734">
    <property type="entry name" value="TPR_rpt"/>
</dbReference>
<evidence type="ECO:0000313" key="10">
    <source>
        <dbReference type="EMBL" id="ADL55113.1"/>
    </source>
</evidence>
<feature type="repeat" description="TPR" evidence="8">
    <location>
        <begin position="266"/>
        <end position="299"/>
    </location>
</feature>
<dbReference type="SMART" id="SM00028">
    <property type="entry name" value="TPR"/>
    <property type="match status" value="6"/>
</dbReference>
<dbReference type="EC" id="2.4.1.255" evidence="3"/>
<keyword evidence="4" id="KW-0328">Glycosyltransferase</keyword>
<dbReference type="InterPro" id="IPR029489">
    <property type="entry name" value="OGT/SEC/SPY_C"/>
</dbReference>
<gene>
    <name evidence="10" type="ordered locus">Galf_1083</name>
</gene>
<comment type="pathway">
    <text evidence="1">Protein modification; protein glycosylation.</text>
</comment>
<dbReference type="CAZy" id="GT41">
    <property type="family name" value="Glycosyltransferase Family 41"/>
</dbReference>
<dbReference type="AlphaFoldDB" id="D9SF16"/>
<dbReference type="SUPFAM" id="SSF48452">
    <property type="entry name" value="TPR-like"/>
    <property type="match status" value="2"/>
</dbReference>
<dbReference type="Proteomes" id="UP000001235">
    <property type="component" value="Chromosome"/>
</dbReference>
<dbReference type="InterPro" id="IPR011990">
    <property type="entry name" value="TPR-like_helical_dom_sf"/>
</dbReference>
<dbReference type="HOGENOM" id="CLU_001721_4_0_4"/>
<dbReference type="Gene3D" id="1.25.40.10">
    <property type="entry name" value="Tetratricopeptide repeat domain"/>
    <property type="match status" value="3"/>
</dbReference>
<dbReference type="Pfam" id="PF13844">
    <property type="entry name" value="Glyco_transf_41"/>
    <property type="match status" value="2"/>
</dbReference>
<proteinExistence type="inferred from homology"/>
<dbReference type="OrthoDB" id="101857at2"/>
<feature type="domain" description="O-GlcNAc transferase C-terminal" evidence="9">
    <location>
        <begin position="552"/>
        <end position="728"/>
    </location>
</feature>
<sequence length="750" mass="84016">MSTTPSTVHYLNQAVAQQLAGEFDAAERSYLEILRLDPQHSEAQHNMGVLLLNRGASDDALLYLLAALEIEPSRGQYWISYIDALFKAGQREAAQQVLELAVQQGLQGEEVDALCFQAQEIAPYSPVSAGVPSSQEQQTLLALFNAGQQSEAAVLARRMTLAYPSFGVGWKVLGAVTVSDKEALIPMQQAALLCPDDFEAHYNLGLILQALGQLDEAAASYRRALQLNPDYAQGYNNLGVTLQELGKFEEAEASYRRAVLIKPDYLNAYHNLGIVLQCLSRFDEAEAIHRKILQLNPDYPEAHCNLGIVLLSLGKNDEAVKCFRRALQLKPDFVVAHSNLIFCLDMASSADLSELLQERKRWDERHAARFLQAAPHSNTRSPDRLLRIGYVSADFRNHSASKAFGAMLTRYDRRQFEVFAYSNYKGEDDRYTRLFRENVTGWRNISAMSDEAATQLIRDDLIDILVDLSGHSAGNRLLIFARKPAPVQITAWGYAAGTGMRAMDVFFTDKVIVPPEEQRFYSEEIRYLPSALGSFFIDPFPDLNELPALNLGSITFGSFNRLAKISGQTYRIWAQILLQVPGSCLILKTPELNERSNRERILRYFENAGLTADRIVMLGRSSWFEHMRAYQQVDIALDPFPHGGGMTAMEGLMMGVPVITLNWPILTGRLSSSLMTTLGLQDWIVQSEDQYLELAIKKSAQLRQLSALRQTLRGLFSASIIGDQGAYTRVVEQEYRALWREWCASNGESN</sequence>
<dbReference type="STRING" id="395494.Galf_1083"/>
<organism evidence="10 11">
    <name type="scientific">Gallionella capsiferriformans (strain ES-2)</name>
    <name type="common">Gallionella ferruginea capsiferriformans (strain ES-2)</name>
    <dbReference type="NCBI Taxonomy" id="395494"/>
    <lineage>
        <taxon>Bacteria</taxon>
        <taxon>Pseudomonadati</taxon>
        <taxon>Pseudomonadota</taxon>
        <taxon>Betaproteobacteria</taxon>
        <taxon>Nitrosomonadales</taxon>
        <taxon>Gallionellaceae</taxon>
        <taxon>Gallionella</taxon>
    </lineage>
</organism>
<dbReference type="PANTHER" id="PTHR44835">
    <property type="entry name" value="UDP-N-ACETYLGLUCOSAMINE--PEPTIDE N-ACETYLGLUCOSAMINYLTRANSFERASE SPINDLY-RELATED"/>
    <property type="match status" value="1"/>
</dbReference>
<dbReference type="eggNOG" id="COG3914">
    <property type="taxonomic scope" value="Bacteria"/>
</dbReference>
<keyword evidence="6" id="KW-0677">Repeat</keyword>
<keyword evidence="7 8" id="KW-0802">TPR repeat</keyword>
<dbReference type="Pfam" id="PF13424">
    <property type="entry name" value="TPR_12"/>
    <property type="match status" value="1"/>
</dbReference>
<dbReference type="Gene3D" id="3.40.50.2000">
    <property type="entry name" value="Glycogen Phosphorylase B"/>
    <property type="match status" value="1"/>
</dbReference>
<feature type="repeat" description="TPR" evidence="8">
    <location>
        <begin position="300"/>
        <end position="333"/>
    </location>
</feature>
<dbReference type="EMBL" id="CP002159">
    <property type="protein sequence ID" value="ADL55113.1"/>
    <property type="molecule type" value="Genomic_DNA"/>
</dbReference>
<evidence type="ECO:0000256" key="1">
    <source>
        <dbReference type="ARBA" id="ARBA00004922"/>
    </source>
</evidence>
<dbReference type="GO" id="GO:0097363">
    <property type="term" value="F:protein O-acetylglucosaminyltransferase activity"/>
    <property type="evidence" value="ECO:0007669"/>
    <property type="project" value="UniProtKB-EC"/>
</dbReference>
<keyword evidence="11" id="KW-1185">Reference proteome</keyword>
<dbReference type="PROSITE" id="PS50005">
    <property type="entry name" value="TPR"/>
    <property type="match status" value="5"/>
</dbReference>